<comment type="caution">
    <text evidence="1">The sequence shown here is derived from an EMBL/GenBank/DDBJ whole genome shotgun (WGS) entry which is preliminary data.</text>
</comment>
<accession>A0A2T1GNU0</accession>
<evidence type="ECO:0000313" key="1">
    <source>
        <dbReference type="EMBL" id="PSB59591.1"/>
    </source>
</evidence>
<dbReference type="AlphaFoldDB" id="A0A2T1GNU0"/>
<dbReference type="EMBL" id="PVWO01000002">
    <property type="protein sequence ID" value="PSB59591.1"/>
    <property type="molecule type" value="Genomic_DNA"/>
</dbReference>
<dbReference type="RefSeq" id="WP_106299337.1">
    <property type="nucleotide sequence ID" value="NZ_PVWO01000002.1"/>
</dbReference>
<keyword evidence="2" id="KW-1185">Reference proteome</keyword>
<sequence length="98" mass="11190">MKIRASRSPGKSGSLCQFTQLKTAKDGSICEYPAIDRERNPETIEDWYWHYTYKVKNPQGKFVTHTKTVPRRKVPTVRDLIAQNTSVAGILEYLLSSS</sequence>
<reference evidence="1 2" key="1">
    <citation type="submission" date="2018-03" db="EMBL/GenBank/DDBJ databases">
        <title>The ancient ancestry and fast evolution of plastids.</title>
        <authorList>
            <person name="Moore K.R."/>
            <person name="Magnabosco C."/>
            <person name="Momper L."/>
            <person name="Gold D.A."/>
            <person name="Bosak T."/>
            <person name="Fournier G.P."/>
        </authorList>
    </citation>
    <scope>NUCLEOTIDE SEQUENCE [LARGE SCALE GENOMIC DNA]</scope>
    <source>
        <strain evidence="1 2">CCALA 037</strain>
    </source>
</reference>
<evidence type="ECO:0000313" key="2">
    <source>
        <dbReference type="Proteomes" id="UP000238937"/>
    </source>
</evidence>
<organism evidence="1 2">
    <name type="scientific">Chamaesiphon polymorphus CCALA 037</name>
    <dbReference type="NCBI Taxonomy" id="2107692"/>
    <lineage>
        <taxon>Bacteria</taxon>
        <taxon>Bacillati</taxon>
        <taxon>Cyanobacteriota</taxon>
        <taxon>Cyanophyceae</taxon>
        <taxon>Gomontiellales</taxon>
        <taxon>Chamaesiphonaceae</taxon>
        <taxon>Chamaesiphon</taxon>
    </lineage>
</organism>
<dbReference type="OrthoDB" id="513026at2"/>
<dbReference type="Proteomes" id="UP000238937">
    <property type="component" value="Unassembled WGS sequence"/>
</dbReference>
<proteinExistence type="predicted"/>
<name>A0A2T1GNU0_9CYAN</name>
<gene>
    <name evidence="1" type="ORF">C7B77_00365</name>
</gene>
<protein>
    <submittedName>
        <fullName evidence="1">Uncharacterized protein</fullName>
    </submittedName>
</protein>